<keyword evidence="1" id="KW-0472">Membrane</keyword>
<dbReference type="RefSeq" id="WP_078712555.1">
    <property type="nucleotide sequence ID" value="NZ_FUWY01000007.1"/>
</dbReference>
<proteinExistence type="predicted"/>
<feature type="transmembrane region" description="Helical" evidence="1">
    <location>
        <begin position="68"/>
        <end position="88"/>
    </location>
</feature>
<accession>A0A1T4PUK0</accession>
<dbReference type="InterPro" id="IPR003832">
    <property type="entry name" value="DUF212"/>
</dbReference>
<reference evidence="3" key="1">
    <citation type="submission" date="2017-02" db="EMBL/GenBank/DDBJ databases">
        <authorList>
            <person name="Varghese N."/>
            <person name="Submissions S."/>
        </authorList>
    </citation>
    <scope>NUCLEOTIDE SEQUENCE [LARGE SCALE GENOMIC DNA]</scope>
    <source>
        <strain evidence="3">ATCC 25662</strain>
    </source>
</reference>
<dbReference type="EMBL" id="FUWY01000007">
    <property type="protein sequence ID" value="SJZ94947.1"/>
    <property type="molecule type" value="Genomic_DNA"/>
</dbReference>
<gene>
    <name evidence="2" type="ORF">SAMN02745191_2159</name>
</gene>
<dbReference type="STRING" id="118967.SAMN02745191_2159"/>
<feature type="transmembrane region" description="Helical" evidence="1">
    <location>
        <begin position="133"/>
        <end position="153"/>
    </location>
</feature>
<keyword evidence="1" id="KW-1133">Transmembrane helix</keyword>
<evidence type="ECO:0008006" key="4">
    <source>
        <dbReference type="Google" id="ProtNLM"/>
    </source>
</evidence>
<dbReference type="OrthoDB" id="9792681at2"/>
<keyword evidence="3" id="KW-1185">Reference proteome</keyword>
<keyword evidence="1" id="KW-0812">Transmembrane</keyword>
<dbReference type="PANTHER" id="PTHR31446:SF29">
    <property type="entry name" value="ACID PHOSPHATASE_VANADIUM-DEPENDENT HALOPEROXIDASE-RELATED PROTEIN"/>
    <property type="match status" value="1"/>
</dbReference>
<name>A0A1T4PUK0_9FIRM</name>
<sequence length="158" mass="17569">MIKTLSSMYPFWACLIAIITAQLVKPIFVYLKTKEWSWDEIFASGGYPSSHTAGVAALSLAVGLQEQFSSTIFAVSLAFALIVTYDAANVRYYAGRNIQITQQLIRDIQVITEMKLEDPIYLTKVKEVLGHKWIEVIGGIFHGIVVAGVIYFLGVSFI</sequence>
<dbReference type="Proteomes" id="UP000243297">
    <property type="component" value="Unassembled WGS sequence"/>
</dbReference>
<feature type="transmembrane region" description="Helical" evidence="1">
    <location>
        <begin position="12"/>
        <end position="31"/>
    </location>
</feature>
<dbReference type="AlphaFoldDB" id="A0A1T4PUK0"/>
<dbReference type="Pfam" id="PF02681">
    <property type="entry name" value="DUF212"/>
    <property type="match status" value="1"/>
</dbReference>
<organism evidence="2 3">
    <name type="scientific">Anaerorhabdus furcosa</name>
    <dbReference type="NCBI Taxonomy" id="118967"/>
    <lineage>
        <taxon>Bacteria</taxon>
        <taxon>Bacillati</taxon>
        <taxon>Bacillota</taxon>
        <taxon>Erysipelotrichia</taxon>
        <taxon>Erysipelotrichales</taxon>
        <taxon>Erysipelotrichaceae</taxon>
        <taxon>Anaerorhabdus</taxon>
    </lineage>
</organism>
<evidence type="ECO:0000313" key="2">
    <source>
        <dbReference type="EMBL" id="SJZ94947.1"/>
    </source>
</evidence>
<protein>
    <recommendedName>
        <fullName evidence="4">Divergent PAP2 family protein</fullName>
    </recommendedName>
</protein>
<evidence type="ECO:0000256" key="1">
    <source>
        <dbReference type="SAM" id="Phobius"/>
    </source>
</evidence>
<dbReference type="PANTHER" id="PTHR31446">
    <property type="entry name" value="ACID PHOSPHATASE/VANADIUM-DEPENDENT HALOPEROXIDASE-RELATED PROTEIN"/>
    <property type="match status" value="1"/>
</dbReference>
<evidence type="ECO:0000313" key="3">
    <source>
        <dbReference type="Proteomes" id="UP000243297"/>
    </source>
</evidence>